<proteinExistence type="predicted"/>
<protein>
    <submittedName>
        <fullName evidence="1">Uncharacterized protein</fullName>
    </submittedName>
</protein>
<evidence type="ECO:0000313" key="1">
    <source>
        <dbReference type="EMBL" id="GJS92134.1"/>
    </source>
</evidence>
<sequence length="326" mass="36465">MKDVGNIVIKKKDTVVVSSPAVDEPVEATVNTEDVNVRKTPTSPTVNPKPVESIRAISAGFANTLYRFFLGKRVAYPVVANYVRNTWGNMNWSSYARAMIEVWADVELKDTIVVAMPKLTRDGFYMYSDVVKNMKKPSQTRRGVPVGPKVGFKQVKQVYQQVARKNQVNTNGNKKKDVEPTIKVSNSNLFDVLNSVENDVDLGTNGGSPNLASRKANTSGFLSGNVESSSTSNTLMVEKIDKMERLIVERKDEVASADNDMANFLASKKDGYGNNSLLEQWKESYMNGDYDFDPYDDDMYEGQDIPDKIHDICDNFNITVRGRKKK</sequence>
<reference evidence="1" key="2">
    <citation type="submission" date="2022-01" db="EMBL/GenBank/DDBJ databases">
        <authorList>
            <person name="Yamashiro T."/>
            <person name="Shiraishi A."/>
            <person name="Satake H."/>
            <person name="Nakayama K."/>
        </authorList>
    </citation>
    <scope>NUCLEOTIDE SEQUENCE</scope>
</reference>
<name>A0ABQ4ZPF2_9ASTR</name>
<comment type="caution">
    <text evidence="1">The sequence shown here is derived from an EMBL/GenBank/DDBJ whole genome shotgun (WGS) entry which is preliminary data.</text>
</comment>
<keyword evidence="2" id="KW-1185">Reference proteome</keyword>
<accession>A0ABQ4ZPF2</accession>
<organism evidence="1 2">
    <name type="scientific">Tanacetum coccineum</name>
    <dbReference type="NCBI Taxonomy" id="301880"/>
    <lineage>
        <taxon>Eukaryota</taxon>
        <taxon>Viridiplantae</taxon>
        <taxon>Streptophyta</taxon>
        <taxon>Embryophyta</taxon>
        <taxon>Tracheophyta</taxon>
        <taxon>Spermatophyta</taxon>
        <taxon>Magnoliopsida</taxon>
        <taxon>eudicotyledons</taxon>
        <taxon>Gunneridae</taxon>
        <taxon>Pentapetalae</taxon>
        <taxon>asterids</taxon>
        <taxon>campanulids</taxon>
        <taxon>Asterales</taxon>
        <taxon>Asteraceae</taxon>
        <taxon>Asteroideae</taxon>
        <taxon>Anthemideae</taxon>
        <taxon>Anthemidinae</taxon>
        <taxon>Tanacetum</taxon>
    </lineage>
</organism>
<dbReference type="EMBL" id="BQNB010011559">
    <property type="protein sequence ID" value="GJS92134.1"/>
    <property type="molecule type" value="Genomic_DNA"/>
</dbReference>
<reference evidence="1" key="1">
    <citation type="journal article" date="2022" name="Int. J. Mol. Sci.">
        <title>Draft Genome of Tanacetum Coccineum: Genomic Comparison of Closely Related Tanacetum-Family Plants.</title>
        <authorList>
            <person name="Yamashiro T."/>
            <person name="Shiraishi A."/>
            <person name="Nakayama K."/>
            <person name="Satake H."/>
        </authorList>
    </citation>
    <scope>NUCLEOTIDE SEQUENCE</scope>
</reference>
<gene>
    <name evidence="1" type="ORF">Tco_0774770</name>
</gene>
<evidence type="ECO:0000313" key="2">
    <source>
        <dbReference type="Proteomes" id="UP001151760"/>
    </source>
</evidence>
<dbReference type="Proteomes" id="UP001151760">
    <property type="component" value="Unassembled WGS sequence"/>
</dbReference>